<dbReference type="InterPro" id="IPR005115">
    <property type="entry name" value="Gly_transporter"/>
</dbReference>
<keyword evidence="10" id="KW-1185">Reference proteome</keyword>
<evidence type="ECO:0000313" key="9">
    <source>
        <dbReference type="EMBL" id="ACS81001.1"/>
    </source>
</evidence>
<feature type="transmembrane region" description="Helical" evidence="7">
    <location>
        <begin position="125"/>
        <end position="146"/>
    </location>
</feature>
<feature type="domain" description="Glycine transporter" evidence="8">
    <location>
        <begin position="100"/>
        <end position="173"/>
    </location>
</feature>
<dbReference type="AlphaFoldDB" id="C6C0Q4"/>
<evidence type="ECO:0000256" key="7">
    <source>
        <dbReference type="SAM" id="Phobius"/>
    </source>
</evidence>
<feature type="transmembrane region" description="Helical" evidence="7">
    <location>
        <begin position="12"/>
        <end position="32"/>
    </location>
</feature>
<keyword evidence="6 7" id="KW-0472">Membrane</keyword>
<dbReference type="GO" id="GO:0005886">
    <property type="term" value="C:plasma membrane"/>
    <property type="evidence" value="ECO:0007669"/>
    <property type="project" value="UniProtKB-SubCell"/>
</dbReference>
<dbReference type="PANTHER" id="PTHR30506:SF3">
    <property type="entry name" value="UPF0126 INNER MEMBRANE PROTEIN YADS-RELATED"/>
    <property type="match status" value="1"/>
</dbReference>
<organism evidence="9 10">
    <name type="scientific">Maridesulfovibrio salexigens (strain ATCC 14822 / DSM 2638 / NCIMB 8403 / VKM B-1763)</name>
    <name type="common">Desulfovibrio salexigens</name>
    <dbReference type="NCBI Taxonomy" id="526222"/>
    <lineage>
        <taxon>Bacteria</taxon>
        <taxon>Pseudomonadati</taxon>
        <taxon>Thermodesulfobacteriota</taxon>
        <taxon>Desulfovibrionia</taxon>
        <taxon>Desulfovibrionales</taxon>
        <taxon>Desulfovibrionaceae</taxon>
        <taxon>Maridesulfovibrio</taxon>
    </lineage>
</organism>
<gene>
    <name evidence="9" type="ordered locus">Desal_2949</name>
</gene>
<feature type="domain" description="Glycine transporter" evidence="8">
    <location>
        <begin position="17"/>
        <end position="87"/>
    </location>
</feature>
<protein>
    <recommendedName>
        <fullName evidence="8">Glycine transporter domain-containing protein</fullName>
    </recommendedName>
</protein>
<feature type="transmembrane region" description="Helical" evidence="7">
    <location>
        <begin position="99"/>
        <end position="119"/>
    </location>
</feature>
<evidence type="ECO:0000256" key="1">
    <source>
        <dbReference type="ARBA" id="ARBA00004651"/>
    </source>
</evidence>
<evidence type="ECO:0000256" key="6">
    <source>
        <dbReference type="ARBA" id="ARBA00023136"/>
    </source>
</evidence>
<sequence>MSVLNGEMVQSAINGFMYFGDIVFAVSGALAAGRRRMDIVGYVLIGTITGLGGGSLRDVLLDHPVWWTHEPVELYLCIMATLLTYFCRLEIKDRYKATAWFDALGLSAFAVTGSTVAFLQSQVPWTVAVFMGVMTATGGGVIRDLLTGNRPMILCGELYAVAALAGAFVNVGMMTLHVQPEVAMASGFMATLVLRGAAVVFDIRLGPPGEFVRVGGRNK</sequence>
<evidence type="ECO:0000256" key="2">
    <source>
        <dbReference type="ARBA" id="ARBA00008193"/>
    </source>
</evidence>
<comment type="subcellular location">
    <subcellularLocation>
        <location evidence="1">Cell membrane</location>
        <topology evidence="1">Multi-pass membrane protein</topology>
    </subcellularLocation>
</comment>
<name>C6C0Q4_MARSD</name>
<reference evidence="9 10" key="1">
    <citation type="submission" date="2009-06" db="EMBL/GenBank/DDBJ databases">
        <title>Complete sequence of Desulfovibrio salexigens DSM 2638.</title>
        <authorList>
            <consortium name="US DOE Joint Genome Institute"/>
            <person name="Lucas S."/>
            <person name="Copeland A."/>
            <person name="Lapidus A."/>
            <person name="Glavina del Rio T."/>
            <person name="Tice H."/>
            <person name="Bruce D."/>
            <person name="Goodwin L."/>
            <person name="Pitluck S."/>
            <person name="Munk A.C."/>
            <person name="Brettin T."/>
            <person name="Detter J.C."/>
            <person name="Han C."/>
            <person name="Tapia R."/>
            <person name="Larimer F."/>
            <person name="Land M."/>
            <person name="Hauser L."/>
            <person name="Kyrpides N."/>
            <person name="Anderson I."/>
            <person name="Wall J.D."/>
            <person name="Arkin A.P."/>
            <person name="Dehal P."/>
            <person name="Chivian D."/>
            <person name="Giles B."/>
            <person name="Hazen T.C."/>
        </authorList>
    </citation>
    <scope>NUCLEOTIDE SEQUENCE [LARGE SCALE GENOMIC DNA]</scope>
    <source>
        <strain evidence="10">ATCC 14822 / DSM 2638 / NCIMB 8403 / VKM B-1763</strain>
    </source>
</reference>
<evidence type="ECO:0000313" key="10">
    <source>
        <dbReference type="Proteomes" id="UP000002601"/>
    </source>
</evidence>
<dbReference type="Pfam" id="PF03458">
    <property type="entry name" value="Gly_transporter"/>
    <property type="match status" value="2"/>
</dbReference>
<dbReference type="STRING" id="526222.Desal_2949"/>
<keyword evidence="5 7" id="KW-1133">Transmembrane helix</keyword>
<proteinExistence type="inferred from homology"/>
<feature type="transmembrane region" description="Helical" evidence="7">
    <location>
        <begin position="39"/>
        <end position="60"/>
    </location>
</feature>
<dbReference type="PANTHER" id="PTHR30506">
    <property type="entry name" value="INNER MEMBRANE PROTEIN"/>
    <property type="match status" value="1"/>
</dbReference>
<comment type="similarity">
    <text evidence="2">Belongs to the UPF0126 family.</text>
</comment>
<dbReference type="EMBL" id="CP001649">
    <property type="protein sequence ID" value="ACS81001.1"/>
    <property type="molecule type" value="Genomic_DNA"/>
</dbReference>
<keyword evidence="3" id="KW-1003">Cell membrane</keyword>
<accession>C6C0Q4</accession>
<dbReference type="RefSeq" id="WP_015852817.1">
    <property type="nucleotide sequence ID" value="NC_012881.1"/>
</dbReference>
<evidence type="ECO:0000256" key="4">
    <source>
        <dbReference type="ARBA" id="ARBA00022692"/>
    </source>
</evidence>
<evidence type="ECO:0000256" key="5">
    <source>
        <dbReference type="ARBA" id="ARBA00022989"/>
    </source>
</evidence>
<dbReference type="eggNOG" id="COG2860">
    <property type="taxonomic scope" value="Bacteria"/>
</dbReference>
<feature type="transmembrane region" description="Helical" evidence="7">
    <location>
        <begin position="72"/>
        <end position="87"/>
    </location>
</feature>
<feature type="transmembrane region" description="Helical" evidence="7">
    <location>
        <begin position="158"/>
        <end position="176"/>
    </location>
</feature>
<dbReference type="Proteomes" id="UP000002601">
    <property type="component" value="Chromosome"/>
</dbReference>
<keyword evidence="4 7" id="KW-0812">Transmembrane</keyword>
<dbReference type="HOGENOM" id="CLU_064906_2_2_7"/>
<dbReference type="OrthoDB" id="9791874at2"/>
<evidence type="ECO:0000256" key="3">
    <source>
        <dbReference type="ARBA" id="ARBA00022475"/>
    </source>
</evidence>
<dbReference type="KEGG" id="dsa:Desal_2949"/>
<evidence type="ECO:0000259" key="8">
    <source>
        <dbReference type="Pfam" id="PF03458"/>
    </source>
</evidence>